<dbReference type="EMBL" id="JAVDUM010000011">
    <property type="protein sequence ID" value="MDR6868044.1"/>
    <property type="molecule type" value="Genomic_DNA"/>
</dbReference>
<protein>
    <recommendedName>
        <fullName evidence="5">DUF4386 domain-containing protein</fullName>
    </recommendedName>
</protein>
<organism evidence="3 4">
    <name type="scientific">Microbacterium resistens</name>
    <dbReference type="NCBI Taxonomy" id="156977"/>
    <lineage>
        <taxon>Bacteria</taxon>
        <taxon>Bacillati</taxon>
        <taxon>Actinomycetota</taxon>
        <taxon>Actinomycetes</taxon>
        <taxon>Micrococcales</taxon>
        <taxon>Microbacteriaceae</taxon>
        <taxon>Microbacterium</taxon>
    </lineage>
</organism>
<evidence type="ECO:0008006" key="5">
    <source>
        <dbReference type="Google" id="ProtNLM"/>
    </source>
</evidence>
<accession>A0ABU1SEN4</accession>
<evidence type="ECO:0000313" key="3">
    <source>
        <dbReference type="EMBL" id="MDR6868044.1"/>
    </source>
</evidence>
<reference evidence="3 4" key="1">
    <citation type="submission" date="2023-07" db="EMBL/GenBank/DDBJ databases">
        <title>Sorghum-associated microbial communities from plants grown in Nebraska, USA.</title>
        <authorList>
            <person name="Schachtman D."/>
        </authorList>
    </citation>
    <scope>NUCLEOTIDE SEQUENCE [LARGE SCALE GENOMIC DNA]</scope>
    <source>
        <strain evidence="3 4">2980</strain>
    </source>
</reference>
<keyword evidence="2" id="KW-0472">Membrane</keyword>
<feature type="transmembrane region" description="Helical" evidence="2">
    <location>
        <begin position="62"/>
        <end position="87"/>
    </location>
</feature>
<comment type="caution">
    <text evidence="3">The sequence shown here is derived from an EMBL/GenBank/DDBJ whole genome shotgun (WGS) entry which is preliminary data.</text>
</comment>
<evidence type="ECO:0000313" key="4">
    <source>
        <dbReference type="Proteomes" id="UP001259347"/>
    </source>
</evidence>
<name>A0ABU1SEN4_9MICO</name>
<feature type="transmembrane region" description="Helical" evidence="2">
    <location>
        <begin position="99"/>
        <end position="121"/>
    </location>
</feature>
<keyword evidence="2" id="KW-1133">Transmembrane helix</keyword>
<sequence length="244" mass="24515">MTEFTSPARPRRRAGGPPLGPLAIVTLALTVAGVLVLVLGTGSAPAPFADAADAAWYAAHPLVVRIGALLQFGAAVPLGILTASLYARQLHLGVRVPGPVIGLYGGITASIALLASALVTWSLGFPGVEADPEGTAALGRIAFALGGVGYATGVGLLIAGVAVPALILRLIPRWLAIAGLVLAGLGELSFLSLALDPLQALLPVVRFGGGAWLIAAAFLLPASRPKRGPQDATGRPEPTGRTAS</sequence>
<feature type="transmembrane region" description="Helical" evidence="2">
    <location>
        <begin position="21"/>
        <end position="42"/>
    </location>
</feature>
<evidence type="ECO:0000256" key="1">
    <source>
        <dbReference type="SAM" id="MobiDB-lite"/>
    </source>
</evidence>
<feature type="transmembrane region" description="Helical" evidence="2">
    <location>
        <begin position="141"/>
        <end position="167"/>
    </location>
</feature>
<feature type="region of interest" description="Disordered" evidence="1">
    <location>
        <begin position="225"/>
        <end position="244"/>
    </location>
</feature>
<dbReference type="RefSeq" id="WP_310021465.1">
    <property type="nucleotide sequence ID" value="NZ_JAVDUM010000011.1"/>
</dbReference>
<keyword evidence="2" id="KW-0812">Transmembrane</keyword>
<gene>
    <name evidence="3" type="ORF">J2Y69_002652</name>
</gene>
<keyword evidence="4" id="KW-1185">Reference proteome</keyword>
<feature type="transmembrane region" description="Helical" evidence="2">
    <location>
        <begin position="200"/>
        <end position="220"/>
    </location>
</feature>
<evidence type="ECO:0000256" key="2">
    <source>
        <dbReference type="SAM" id="Phobius"/>
    </source>
</evidence>
<feature type="transmembrane region" description="Helical" evidence="2">
    <location>
        <begin position="174"/>
        <end position="194"/>
    </location>
</feature>
<proteinExistence type="predicted"/>
<dbReference type="Proteomes" id="UP001259347">
    <property type="component" value="Unassembled WGS sequence"/>
</dbReference>